<evidence type="ECO:0000313" key="2">
    <source>
        <dbReference type="EMBL" id="MBC5644033.1"/>
    </source>
</evidence>
<accession>A0ABR7E2Z1</accession>
<feature type="domain" description="HTH cro/C1-type" evidence="1">
    <location>
        <begin position="5"/>
        <end position="60"/>
    </location>
</feature>
<dbReference type="EMBL" id="JACOOI010000015">
    <property type="protein sequence ID" value="MBC5644033.1"/>
    <property type="molecule type" value="Genomic_DNA"/>
</dbReference>
<organism evidence="2 3">
    <name type="scientific">Parabacteroides segnis</name>
    <dbReference type="NCBI Taxonomy" id="2763058"/>
    <lineage>
        <taxon>Bacteria</taxon>
        <taxon>Pseudomonadati</taxon>
        <taxon>Bacteroidota</taxon>
        <taxon>Bacteroidia</taxon>
        <taxon>Bacteroidales</taxon>
        <taxon>Tannerellaceae</taxon>
        <taxon>Parabacteroides</taxon>
    </lineage>
</organism>
<protein>
    <submittedName>
        <fullName evidence="2">Helix-turn-helix transcriptional regulator</fullName>
    </submittedName>
</protein>
<dbReference type="Gene3D" id="1.10.260.40">
    <property type="entry name" value="lambda repressor-like DNA-binding domains"/>
    <property type="match status" value="1"/>
</dbReference>
<sequence>MIDRIKQIISHYNMSVNSFAQKIGANQVTINQQMNGDRKISLDTILKIINSFDLISTDWLLTGKGDMLRKESSSSNSSDDLLVTNRNLSETVKSLSRTIENLTNK</sequence>
<dbReference type="SUPFAM" id="SSF47413">
    <property type="entry name" value="lambda repressor-like DNA-binding domains"/>
    <property type="match status" value="1"/>
</dbReference>
<dbReference type="InterPro" id="IPR010982">
    <property type="entry name" value="Lambda_DNA-bd_dom_sf"/>
</dbReference>
<dbReference type="CDD" id="cd00093">
    <property type="entry name" value="HTH_XRE"/>
    <property type="match status" value="1"/>
</dbReference>
<dbReference type="RefSeq" id="WP_186959975.1">
    <property type="nucleotide sequence ID" value="NZ_JACOOI010000015.1"/>
</dbReference>
<comment type="caution">
    <text evidence="2">The sequence shown here is derived from an EMBL/GenBank/DDBJ whole genome shotgun (WGS) entry which is preliminary data.</text>
</comment>
<dbReference type="Pfam" id="PF01381">
    <property type="entry name" value="HTH_3"/>
    <property type="match status" value="1"/>
</dbReference>
<gene>
    <name evidence="2" type="ORF">H8S77_14205</name>
</gene>
<keyword evidence="3" id="KW-1185">Reference proteome</keyword>
<evidence type="ECO:0000313" key="3">
    <source>
        <dbReference type="Proteomes" id="UP000644010"/>
    </source>
</evidence>
<dbReference type="Proteomes" id="UP000644010">
    <property type="component" value="Unassembled WGS sequence"/>
</dbReference>
<proteinExistence type="predicted"/>
<dbReference type="InterPro" id="IPR001387">
    <property type="entry name" value="Cro/C1-type_HTH"/>
</dbReference>
<evidence type="ECO:0000259" key="1">
    <source>
        <dbReference type="PROSITE" id="PS50943"/>
    </source>
</evidence>
<dbReference type="PROSITE" id="PS50943">
    <property type="entry name" value="HTH_CROC1"/>
    <property type="match status" value="1"/>
</dbReference>
<name>A0ABR7E2Z1_9BACT</name>
<reference evidence="2 3" key="1">
    <citation type="submission" date="2020-08" db="EMBL/GenBank/DDBJ databases">
        <title>Genome public.</title>
        <authorList>
            <person name="Liu C."/>
            <person name="Sun Q."/>
        </authorList>
    </citation>
    <scope>NUCLEOTIDE SEQUENCE [LARGE SCALE GENOMIC DNA]</scope>
    <source>
        <strain evidence="2 3">BX2</strain>
    </source>
</reference>